<dbReference type="Proteomes" id="UP000583929">
    <property type="component" value="Unassembled WGS sequence"/>
</dbReference>
<comment type="caution">
    <text evidence="2">The sequence shown here is derived from an EMBL/GenBank/DDBJ whole genome shotgun (WGS) entry which is preliminary data.</text>
</comment>
<keyword evidence="1" id="KW-0812">Transmembrane</keyword>
<dbReference type="AlphaFoldDB" id="A0A7J6I016"/>
<feature type="transmembrane region" description="Helical" evidence="1">
    <location>
        <begin position="56"/>
        <end position="77"/>
    </location>
</feature>
<accession>A0A7J6I016</accession>
<reference evidence="2 3" key="1">
    <citation type="journal article" date="2020" name="bioRxiv">
        <title>Sequence and annotation of 42 cannabis genomes reveals extensive copy number variation in cannabinoid synthesis and pathogen resistance genes.</title>
        <authorList>
            <person name="Mckernan K.J."/>
            <person name="Helbert Y."/>
            <person name="Kane L.T."/>
            <person name="Ebling H."/>
            <person name="Zhang L."/>
            <person name="Liu B."/>
            <person name="Eaton Z."/>
            <person name="Mclaughlin S."/>
            <person name="Kingan S."/>
            <person name="Baybayan P."/>
            <person name="Concepcion G."/>
            <person name="Jordan M."/>
            <person name="Riva A."/>
            <person name="Barbazuk W."/>
            <person name="Harkins T."/>
        </authorList>
    </citation>
    <scope>NUCLEOTIDE SEQUENCE [LARGE SCALE GENOMIC DNA]</scope>
    <source>
        <strain evidence="3">cv. Jamaican Lion 4</strain>
        <tissue evidence="2">Leaf</tissue>
    </source>
</reference>
<dbReference type="EMBL" id="JAATIQ010000015">
    <property type="protein sequence ID" value="KAF4400756.1"/>
    <property type="molecule type" value="Genomic_DNA"/>
</dbReference>
<gene>
    <name evidence="2" type="ORF">G4B88_001311</name>
</gene>
<sequence>MAKIFTLIGFDTYLFDGNAVILCILPVTNWVLRKECGRWAENALRMFEEMETKDSVSWASVLSVGVMFLSSSTYAVIDRWDDIEKETIVELEQSAEAIWLPSKSMV</sequence>
<protein>
    <submittedName>
        <fullName evidence="2">Uncharacterized protein</fullName>
    </submittedName>
</protein>
<evidence type="ECO:0000313" key="2">
    <source>
        <dbReference type="EMBL" id="KAF4400756.1"/>
    </source>
</evidence>
<keyword evidence="3" id="KW-1185">Reference proteome</keyword>
<keyword evidence="1" id="KW-0472">Membrane</keyword>
<name>A0A7J6I016_CANSA</name>
<proteinExistence type="predicted"/>
<evidence type="ECO:0000256" key="1">
    <source>
        <dbReference type="SAM" id="Phobius"/>
    </source>
</evidence>
<keyword evidence="1" id="KW-1133">Transmembrane helix</keyword>
<feature type="transmembrane region" description="Helical" evidence="1">
    <location>
        <begin position="12"/>
        <end position="32"/>
    </location>
</feature>
<evidence type="ECO:0000313" key="3">
    <source>
        <dbReference type="Proteomes" id="UP000583929"/>
    </source>
</evidence>
<organism evidence="2 3">
    <name type="scientific">Cannabis sativa</name>
    <name type="common">Hemp</name>
    <name type="synonym">Marijuana</name>
    <dbReference type="NCBI Taxonomy" id="3483"/>
    <lineage>
        <taxon>Eukaryota</taxon>
        <taxon>Viridiplantae</taxon>
        <taxon>Streptophyta</taxon>
        <taxon>Embryophyta</taxon>
        <taxon>Tracheophyta</taxon>
        <taxon>Spermatophyta</taxon>
        <taxon>Magnoliopsida</taxon>
        <taxon>eudicotyledons</taxon>
        <taxon>Gunneridae</taxon>
        <taxon>Pentapetalae</taxon>
        <taxon>rosids</taxon>
        <taxon>fabids</taxon>
        <taxon>Rosales</taxon>
        <taxon>Cannabaceae</taxon>
        <taxon>Cannabis</taxon>
    </lineage>
</organism>